<accession>A0A934K9Y8</accession>
<feature type="transmembrane region" description="Helical" evidence="10">
    <location>
        <begin position="228"/>
        <end position="250"/>
    </location>
</feature>
<dbReference type="PANTHER" id="PTHR47755">
    <property type="entry name" value="CELL DIVISION PROTEIN FTSX"/>
    <property type="match status" value="1"/>
</dbReference>
<evidence type="ECO:0000259" key="12">
    <source>
        <dbReference type="Pfam" id="PF18075"/>
    </source>
</evidence>
<feature type="transmembrane region" description="Helical" evidence="10">
    <location>
        <begin position="277"/>
        <end position="296"/>
    </location>
</feature>
<evidence type="ECO:0000256" key="1">
    <source>
        <dbReference type="ARBA" id="ARBA00004651"/>
    </source>
</evidence>
<dbReference type="InterPro" id="IPR004513">
    <property type="entry name" value="FtsX"/>
</dbReference>
<dbReference type="Proteomes" id="UP000620075">
    <property type="component" value="Unassembled WGS sequence"/>
</dbReference>
<dbReference type="EMBL" id="JAEKNQ010000033">
    <property type="protein sequence ID" value="MBJ7603237.1"/>
    <property type="molecule type" value="Genomic_DNA"/>
</dbReference>
<comment type="caution">
    <text evidence="13">The sequence shown here is derived from an EMBL/GenBank/DDBJ whole genome shotgun (WGS) entry which is preliminary data.</text>
</comment>
<dbReference type="AlphaFoldDB" id="A0A934K9Y8"/>
<organism evidence="13 14">
    <name type="scientific">Candidatus Dormiibacter inghamiae</name>
    <dbReference type="NCBI Taxonomy" id="3127013"/>
    <lineage>
        <taxon>Bacteria</taxon>
        <taxon>Bacillati</taxon>
        <taxon>Candidatus Dormiibacterota</taxon>
        <taxon>Candidatus Dormibacteria</taxon>
        <taxon>Candidatus Dormibacterales</taxon>
        <taxon>Candidatus Dormibacteraceae</taxon>
        <taxon>Candidatus Dormiibacter</taxon>
    </lineage>
</organism>
<evidence type="ECO:0000313" key="13">
    <source>
        <dbReference type="EMBL" id="MBJ7603237.1"/>
    </source>
</evidence>
<gene>
    <name evidence="13" type="ORF">JF888_08640</name>
</gene>
<protein>
    <recommendedName>
        <fullName evidence="3">Cell division protein FtsX</fullName>
    </recommendedName>
</protein>
<dbReference type="Gene3D" id="3.30.70.3040">
    <property type="match status" value="1"/>
</dbReference>
<dbReference type="GO" id="GO:0051301">
    <property type="term" value="P:cell division"/>
    <property type="evidence" value="ECO:0007669"/>
    <property type="project" value="UniProtKB-KW"/>
</dbReference>
<evidence type="ECO:0000256" key="3">
    <source>
        <dbReference type="ARBA" id="ARBA00021907"/>
    </source>
</evidence>
<evidence type="ECO:0000256" key="2">
    <source>
        <dbReference type="ARBA" id="ARBA00007379"/>
    </source>
</evidence>
<evidence type="ECO:0000256" key="6">
    <source>
        <dbReference type="ARBA" id="ARBA00022692"/>
    </source>
</evidence>
<sequence>MGRQLNAVGRHALSLLAYSWHWQRPHLISWAGSVIVVGSLMALAATVQLTVTLVGGAVEREMQSASQIQVFLADEAKPEDVSALTAQVKAIQGVKGVQYRSKAEAAKLASQDSQLAPLSNGTQSNPYPATLVVDVQDPAAGGRVAEAAQKSAAADRQVPVSYTPEDARKLSRILDVLRFGALALDLGVALVATMAALRLFRSEARARRQELRILALVGVRPTVLRAPLLFQALSVALAASALTLLALWWLGTTLPKGLSYALPFLTLSHPLAAARDIGLVTVVGSCVLLGSSALLVRVPK</sequence>
<name>A0A934K9Y8_9BACT</name>
<feature type="transmembrane region" description="Helical" evidence="10">
    <location>
        <begin position="179"/>
        <end position="200"/>
    </location>
</feature>
<keyword evidence="9" id="KW-0131">Cell cycle</keyword>
<evidence type="ECO:0000259" key="11">
    <source>
        <dbReference type="Pfam" id="PF02687"/>
    </source>
</evidence>
<evidence type="ECO:0000256" key="10">
    <source>
        <dbReference type="SAM" id="Phobius"/>
    </source>
</evidence>
<evidence type="ECO:0000313" key="14">
    <source>
        <dbReference type="Proteomes" id="UP000620075"/>
    </source>
</evidence>
<comment type="similarity">
    <text evidence="2">Belongs to the ABC-4 integral membrane protein family. FtsX subfamily.</text>
</comment>
<keyword evidence="7 10" id="KW-1133">Transmembrane helix</keyword>
<keyword evidence="8 10" id="KW-0472">Membrane</keyword>
<proteinExistence type="inferred from homology"/>
<dbReference type="Pfam" id="PF02687">
    <property type="entry name" value="FtsX"/>
    <property type="match status" value="1"/>
</dbReference>
<dbReference type="GO" id="GO:0005886">
    <property type="term" value="C:plasma membrane"/>
    <property type="evidence" value="ECO:0007669"/>
    <property type="project" value="UniProtKB-SubCell"/>
</dbReference>
<feature type="transmembrane region" description="Helical" evidence="10">
    <location>
        <begin position="27"/>
        <end position="51"/>
    </location>
</feature>
<keyword evidence="5" id="KW-0132">Cell division</keyword>
<evidence type="ECO:0000256" key="8">
    <source>
        <dbReference type="ARBA" id="ARBA00023136"/>
    </source>
</evidence>
<feature type="domain" description="FtsX extracellular" evidence="12">
    <location>
        <begin position="67"/>
        <end position="150"/>
    </location>
</feature>
<comment type="subcellular location">
    <subcellularLocation>
        <location evidence="1">Cell membrane</location>
        <topology evidence="1">Multi-pass membrane protein</topology>
    </subcellularLocation>
</comment>
<keyword evidence="4" id="KW-1003">Cell membrane</keyword>
<dbReference type="InterPro" id="IPR040690">
    <property type="entry name" value="FtsX_ECD"/>
</dbReference>
<feature type="domain" description="ABC3 transporter permease C-terminal" evidence="11">
    <location>
        <begin position="188"/>
        <end position="294"/>
    </location>
</feature>
<dbReference type="PANTHER" id="PTHR47755:SF1">
    <property type="entry name" value="CELL DIVISION PROTEIN FTSX"/>
    <property type="match status" value="1"/>
</dbReference>
<dbReference type="Pfam" id="PF18075">
    <property type="entry name" value="FtsX_ECD"/>
    <property type="match status" value="1"/>
</dbReference>
<evidence type="ECO:0000256" key="9">
    <source>
        <dbReference type="ARBA" id="ARBA00023306"/>
    </source>
</evidence>
<evidence type="ECO:0000256" key="7">
    <source>
        <dbReference type="ARBA" id="ARBA00022989"/>
    </source>
</evidence>
<reference evidence="13 14" key="1">
    <citation type="submission" date="2020-10" db="EMBL/GenBank/DDBJ databases">
        <title>Ca. Dormibacterota MAGs.</title>
        <authorList>
            <person name="Montgomery K."/>
        </authorList>
    </citation>
    <scope>NUCLEOTIDE SEQUENCE [LARGE SCALE GENOMIC DNA]</scope>
    <source>
        <strain evidence="13">SC8811_S16_3</strain>
    </source>
</reference>
<dbReference type="InterPro" id="IPR003838">
    <property type="entry name" value="ABC3_permease_C"/>
</dbReference>
<dbReference type="RefSeq" id="WP_338178918.1">
    <property type="nucleotide sequence ID" value="NZ_JAEKNQ010000033.1"/>
</dbReference>
<keyword evidence="6 10" id="KW-0812">Transmembrane</keyword>
<evidence type="ECO:0000256" key="5">
    <source>
        <dbReference type="ARBA" id="ARBA00022618"/>
    </source>
</evidence>
<evidence type="ECO:0000256" key="4">
    <source>
        <dbReference type="ARBA" id="ARBA00022475"/>
    </source>
</evidence>